<evidence type="ECO:0000256" key="1">
    <source>
        <dbReference type="SAM" id="MobiDB-lite"/>
    </source>
</evidence>
<feature type="domain" description="BPP" evidence="3">
    <location>
        <begin position="17"/>
        <end position="344"/>
    </location>
</feature>
<comment type="caution">
    <text evidence="4">The sequence shown here is derived from an EMBL/GenBank/DDBJ whole genome shotgun (WGS) entry which is preliminary data.</text>
</comment>
<dbReference type="PROSITE" id="PS51662">
    <property type="entry name" value="BP_PHYTASE"/>
    <property type="match status" value="1"/>
</dbReference>
<dbReference type="NCBIfam" id="TIGR03901">
    <property type="entry name" value="MYXO-CTERM"/>
    <property type="match status" value="1"/>
</dbReference>
<dbReference type="InterPro" id="IPR017756">
    <property type="entry name" value="TM_Gly-Cys-Arg_CS"/>
</dbReference>
<keyword evidence="2" id="KW-0732">Signal</keyword>
<dbReference type="InterPro" id="IPR011042">
    <property type="entry name" value="6-blade_b-propeller_TolB-like"/>
</dbReference>
<dbReference type="InterPro" id="IPR024038">
    <property type="entry name" value="MYXO-CTERM"/>
</dbReference>
<sequence length="424" mass="42058">MRSASLSALTALCVSTVAGAQTPPVAVPYSSQTRPGARSAGTVDDVALWVNPSNPAASRLLTSDRNNGLFAYTLDGTEVQAVTEGTSSSVDVVYGFPVGDGVTQALVVSANPTLSGLVPYVPDSSPDAGGGLSRLSPTAAPLDVGTSYGMVRLFRAADGTFQAFGGLAGGGLRQLVLTPTDGGVTATPVRDIPTGFVTGLAVDPSQRAVYVAQQGQGLYRYGSDVDAGIEGQQVAPLGDGGLSSVGRLTLYASSGVDGYLVVSDPNASTFVVFDRRTLGRVGAFQGVQDGGSDGVDQSRGVVAYPGALGAAFPEGLFVAHDALSSSTLGDNLKLTSWGSVARAFTPPLAIAQQVDGGTGGDGGTGDGGTAQDGGGGGVVIPGPGNPGGNGDSPDGGCGCSSTSVPAVAMLGLLGMALRSRRRRG</sequence>
<evidence type="ECO:0000256" key="2">
    <source>
        <dbReference type="SAM" id="SignalP"/>
    </source>
</evidence>
<evidence type="ECO:0000313" key="5">
    <source>
        <dbReference type="Proteomes" id="UP001516472"/>
    </source>
</evidence>
<evidence type="ECO:0000313" key="4">
    <source>
        <dbReference type="EMBL" id="MBE4748487.1"/>
    </source>
</evidence>
<dbReference type="SUPFAM" id="SSF50956">
    <property type="entry name" value="Thermostable phytase (3-phytase)"/>
    <property type="match status" value="1"/>
</dbReference>
<evidence type="ECO:0000259" key="3">
    <source>
        <dbReference type="PROSITE" id="PS51662"/>
    </source>
</evidence>
<dbReference type="Proteomes" id="UP001516472">
    <property type="component" value="Unassembled WGS sequence"/>
</dbReference>
<reference evidence="4 5" key="1">
    <citation type="submission" date="2020-02" db="EMBL/GenBank/DDBJ databases">
        <authorList>
            <person name="Babadi Z.K."/>
            <person name="Risdian C."/>
            <person name="Ebrahimipour G.H."/>
            <person name="Wink J."/>
        </authorList>
    </citation>
    <scope>NUCLEOTIDE SEQUENCE [LARGE SCALE GENOMIC DNA]</scope>
    <source>
        <strain evidence="4 5">ZKHCc1 1396</strain>
    </source>
</reference>
<dbReference type="NCBIfam" id="NF045638">
    <property type="entry name" value="Mrt_dep_phytase"/>
    <property type="match status" value="1"/>
</dbReference>
<dbReference type="InterPro" id="IPR003431">
    <property type="entry name" value="B-propeller_Phytase"/>
</dbReference>
<feature type="compositionally biased region" description="Gly residues" evidence="1">
    <location>
        <begin position="356"/>
        <end position="398"/>
    </location>
</feature>
<dbReference type="Pfam" id="PF02333">
    <property type="entry name" value="Phytase"/>
    <property type="match status" value="1"/>
</dbReference>
<accession>A0ABR9PKN9</accession>
<name>A0ABR9PKN9_9BACT</name>
<gene>
    <name evidence="4" type="ORF">G4177_09955</name>
</gene>
<feature type="chain" id="PRO_5045243656" evidence="2">
    <location>
        <begin position="21"/>
        <end position="424"/>
    </location>
</feature>
<proteinExistence type="predicted"/>
<protein>
    <submittedName>
        <fullName evidence="4">Phytase</fullName>
    </submittedName>
</protein>
<organism evidence="4 5">
    <name type="scientific">Corallococcus soli</name>
    <dbReference type="NCBI Taxonomy" id="2710757"/>
    <lineage>
        <taxon>Bacteria</taxon>
        <taxon>Pseudomonadati</taxon>
        <taxon>Myxococcota</taxon>
        <taxon>Myxococcia</taxon>
        <taxon>Myxococcales</taxon>
        <taxon>Cystobacterineae</taxon>
        <taxon>Myxococcaceae</taxon>
        <taxon>Corallococcus</taxon>
    </lineage>
</organism>
<feature type="signal peptide" evidence="2">
    <location>
        <begin position="1"/>
        <end position="20"/>
    </location>
</feature>
<dbReference type="NCBIfam" id="TIGR03382">
    <property type="entry name" value="GC_trans_RRR"/>
    <property type="match status" value="1"/>
</dbReference>
<feature type="region of interest" description="Disordered" evidence="1">
    <location>
        <begin position="352"/>
        <end position="398"/>
    </location>
</feature>
<dbReference type="EMBL" id="JAAIYO010000002">
    <property type="protein sequence ID" value="MBE4748487.1"/>
    <property type="molecule type" value="Genomic_DNA"/>
</dbReference>
<dbReference type="Gene3D" id="2.120.10.30">
    <property type="entry name" value="TolB, C-terminal domain"/>
    <property type="match status" value="1"/>
</dbReference>
<keyword evidence="5" id="KW-1185">Reference proteome</keyword>
<dbReference type="RefSeq" id="WP_193348219.1">
    <property type="nucleotide sequence ID" value="NZ_CBCSIP010000253.1"/>
</dbReference>